<organism evidence="1 2">
    <name type="scientific">Streptomyces himalayensis subsp. himalayensis</name>
    <dbReference type="NCBI Taxonomy" id="2756131"/>
    <lineage>
        <taxon>Bacteria</taxon>
        <taxon>Bacillati</taxon>
        <taxon>Actinomycetota</taxon>
        <taxon>Actinomycetes</taxon>
        <taxon>Kitasatosporales</taxon>
        <taxon>Streptomycetaceae</taxon>
        <taxon>Streptomyces</taxon>
        <taxon>Streptomyces himalayensis</taxon>
    </lineage>
</organism>
<dbReference type="EMBL" id="JACEHE010000001">
    <property type="protein sequence ID" value="MBA2944368.1"/>
    <property type="molecule type" value="Genomic_DNA"/>
</dbReference>
<proteinExistence type="predicted"/>
<sequence>MGVSPSPFRRWGLVGTMCAGLVAMGGALTGCGSEDPDAGTNGVGKLSATQIQAKTRKAAEAAASLRLSGKVVVSGRTYKLDMRLKDEGGSGSVTTKGSTFWLLRVGAHLYLKADAQFWTQDEGADDAESAGAADKLDGMYVKVPQGDPSYKQLSGFTDKDVLLDGLLSLHGTLAKGDHGTADGARTIEITGDKGAGGTLAVSLEGKPYPLLLERAGNAGTLELSEWGKEFKLQEPTDKQMVDYGKQLPRS</sequence>
<name>A0A7W0DGQ9_9ACTN</name>
<evidence type="ECO:0008006" key="3">
    <source>
        <dbReference type="Google" id="ProtNLM"/>
    </source>
</evidence>
<evidence type="ECO:0000313" key="1">
    <source>
        <dbReference type="EMBL" id="MBA2944368.1"/>
    </source>
</evidence>
<evidence type="ECO:0000313" key="2">
    <source>
        <dbReference type="Proteomes" id="UP000545761"/>
    </source>
</evidence>
<dbReference type="RefSeq" id="WP_181655337.1">
    <property type="nucleotide sequence ID" value="NZ_JACEHE010000001.1"/>
</dbReference>
<gene>
    <name evidence="1" type="ORF">H1D24_00670</name>
</gene>
<dbReference type="Proteomes" id="UP000545761">
    <property type="component" value="Unassembled WGS sequence"/>
</dbReference>
<comment type="caution">
    <text evidence="1">The sequence shown here is derived from an EMBL/GenBank/DDBJ whole genome shotgun (WGS) entry which is preliminary data.</text>
</comment>
<protein>
    <recommendedName>
        <fullName evidence="3">Lipoprotein</fullName>
    </recommendedName>
</protein>
<accession>A0A7W0DGQ9</accession>
<dbReference type="AlphaFoldDB" id="A0A7W0DGQ9"/>
<reference evidence="1 2" key="1">
    <citation type="submission" date="2020-07" db="EMBL/GenBank/DDBJ databases">
        <title>Streptomyces isolated from Indian soil.</title>
        <authorList>
            <person name="Mandal S."/>
            <person name="Maiti P.K."/>
        </authorList>
    </citation>
    <scope>NUCLEOTIDE SEQUENCE [LARGE SCALE GENOMIC DNA]</scope>
    <source>
        <strain evidence="1 2">PSKA28</strain>
    </source>
</reference>